<evidence type="ECO:0000256" key="13">
    <source>
        <dbReference type="SAM" id="SignalP"/>
    </source>
</evidence>
<reference evidence="15 16" key="1">
    <citation type="submission" date="2015-06" db="EMBL/GenBank/DDBJ databases">
        <title>Draft genome of the ant-associated black yeast Phialophora attae CBS 131958.</title>
        <authorList>
            <person name="Moreno L.F."/>
            <person name="Stielow B.J."/>
            <person name="de Hoog S."/>
            <person name="Vicente V.A."/>
            <person name="Weiss V.A."/>
            <person name="de Vries M."/>
            <person name="Cruz L.M."/>
            <person name="Souza E.M."/>
        </authorList>
    </citation>
    <scope>NUCLEOTIDE SEQUENCE [LARGE SCALE GENOMIC DNA]</scope>
    <source>
        <strain evidence="15 16">CBS 131958</strain>
    </source>
</reference>
<evidence type="ECO:0000259" key="14">
    <source>
        <dbReference type="SMART" id="SM00642"/>
    </source>
</evidence>
<dbReference type="GO" id="GO:0005509">
    <property type="term" value="F:calcium ion binding"/>
    <property type="evidence" value="ECO:0007669"/>
    <property type="project" value="InterPro"/>
</dbReference>
<protein>
    <submittedName>
        <fullName evidence="15">Alpha-amylase A type-1/2</fullName>
    </submittedName>
</protein>
<evidence type="ECO:0000256" key="5">
    <source>
        <dbReference type="ARBA" id="ARBA00022837"/>
    </source>
</evidence>
<dbReference type="RefSeq" id="XP_017996105.1">
    <property type="nucleotide sequence ID" value="XM_018149357.1"/>
</dbReference>
<dbReference type="PANTHER" id="PTHR10357">
    <property type="entry name" value="ALPHA-AMYLASE FAMILY MEMBER"/>
    <property type="match status" value="1"/>
</dbReference>
<feature type="binding site" evidence="10">
    <location>
        <position position="215"/>
    </location>
    <ligand>
        <name>Ca(2+)</name>
        <dbReference type="ChEBI" id="CHEBI:29108"/>
        <label>2</label>
    </ligand>
</feature>
<feature type="chain" id="PRO_5005872927" evidence="13">
    <location>
        <begin position="21"/>
        <end position="382"/>
    </location>
</feature>
<dbReference type="CDD" id="cd11319">
    <property type="entry name" value="AmyAc_euk_AmyA"/>
    <property type="match status" value="1"/>
</dbReference>
<comment type="caution">
    <text evidence="15">The sequence shown here is derived from an EMBL/GenBank/DDBJ whole genome shotgun (WGS) entry which is preliminary data.</text>
</comment>
<feature type="binding site" evidence="10">
    <location>
        <position position="239"/>
    </location>
    <ligand>
        <name>Ca(2+)</name>
        <dbReference type="ChEBI" id="CHEBI:29108"/>
        <label>2</label>
    </ligand>
</feature>
<keyword evidence="11" id="KW-1015">Disulfide bond</keyword>
<gene>
    <name evidence="15" type="ORF">AB675_8873</name>
</gene>
<dbReference type="VEuPathDB" id="FungiDB:AB675_8873"/>
<evidence type="ECO:0000256" key="10">
    <source>
        <dbReference type="PIRSR" id="PIRSR001024-3"/>
    </source>
</evidence>
<evidence type="ECO:0000313" key="15">
    <source>
        <dbReference type="EMBL" id="KPI36142.1"/>
    </source>
</evidence>
<sequence length="382" mass="42672">MGFILWLLAAACFLQPFTIAADTAAWKSRNIYFALTDRISRNASDEGGNACGDLGNYCGGTFKGLESKLDYISGMGFDAIWITPVVKNRPRGYHGYWAQDLYSINENYGTADDLKDLVNAAHDKNMFVMADVVANHMGAGPISENSLALLTQQSAYHPACDIEQDDYDNNQTAVEECRLAGLPDLNTQSREVRQLFQDWIKWLVSEYSFDGIRIDTVKHVEQDFWPGFVEASGVYAIGEVLNGAPPYLAEYAKLMPGLLNYAMYYALQDFFLQKSGASRIVEMHDWISSIFPDPAALGTFVDNHDQMRWLAQRDDVAVLKNVLAYVILARGIPIVYYGTEQGFSGASDPFNREDLWRSGFNTEADLYQTIARLSEARLDAGV</sequence>
<feature type="active site" description="Nucleophile" evidence="8">
    <location>
        <position position="215"/>
    </location>
</feature>
<feature type="binding site" evidence="10">
    <location>
        <position position="175"/>
    </location>
    <ligand>
        <name>Ca(2+)</name>
        <dbReference type="ChEBI" id="CHEBI:29108"/>
        <label>1</label>
    </ligand>
</feature>
<dbReference type="Proteomes" id="UP000038010">
    <property type="component" value="Unassembled WGS sequence"/>
</dbReference>
<evidence type="ECO:0000256" key="9">
    <source>
        <dbReference type="PIRSR" id="PIRSR001024-2"/>
    </source>
</evidence>
<dbReference type="GO" id="GO:0004556">
    <property type="term" value="F:alpha-amylase activity"/>
    <property type="evidence" value="ECO:0007669"/>
    <property type="project" value="InterPro"/>
</dbReference>
<evidence type="ECO:0000256" key="12">
    <source>
        <dbReference type="PIRSR" id="PIRSR001024-5"/>
    </source>
</evidence>
<keyword evidence="16" id="KW-1185">Reference proteome</keyword>
<dbReference type="GeneID" id="28741236"/>
<dbReference type="Pfam" id="PF00128">
    <property type="entry name" value="Alpha-amylase"/>
    <property type="match status" value="2"/>
</dbReference>
<dbReference type="InterPro" id="IPR017853">
    <property type="entry name" value="GH"/>
</dbReference>
<feature type="binding site" evidence="10">
    <location>
        <position position="184"/>
    </location>
    <ligand>
        <name>Ca(2+)</name>
        <dbReference type="ChEBI" id="CHEBI:29108"/>
        <label>1</label>
    </ligand>
</feature>
<evidence type="ECO:0000256" key="11">
    <source>
        <dbReference type="PIRSR" id="PIRSR001024-4"/>
    </source>
</evidence>
<dbReference type="OrthoDB" id="204980at2759"/>
<feature type="binding site" evidence="12">
    <location>
        <position position="97"/>
    </location>
    <ligand>
        <name>substrate</name>
    </ligand>
</feature>
<accession>A0A0N1GZ21</accession>
<dbReference type="InterPro" id="IPR006047">
    <property type="entry name" value="GH13_cat_dom"/>
</dbReference>
<dbReference type="AlphaFoldDB" id="A0A0N1GZ21"/>
<dbReference type="FunFam" id="3.20.20.80:FF:000120">
    <property type="entry name" value="Alpha-amylase A"/>
    <property type="match status" value="1"/>
</dbReference>
<evidence type="ECO:0000256" key="8">
    <source>
        <dbReference type="PIRSR" id="PIRSR001024-1"/>
    </source>
</evidence>
<comment type="cofactor">
    <cofactor evidence="1">
        <name>Ca(2+)</name>
        <dbReference type="ChEBI" id="CHEBI:29108"/>
    </cofactor>
</comment>
<dbReference type="SUPFAM" id="SSF51445">
    <property type="entry name" value="(Trans)glycosidases"/>
    <property type="match status" value="1"/>
</dbReference>
<evidence type="ECO:0000256" key="4">
    <source>
        <dbReference type="ARBA" id="ARBA00022801"/>
    </source>
</evidence>
<evidence type="ECO:0000256" key="3">
    <source>
        <dbReference type="ARBA" id="ARBA00022723"/>
    </source>
</evidence>
<dbReference type="STRING" id="1664694.A0A0N1GZ21"/>
<evidence type="ECO:0000313" key="16">
    <source>
        <dbReference type="Proteomes" id="UP000038010"/>
    </source>
</evidence>
<dbReference type="InterPro" id="IPR013777">
    <property type="entry name" value="A-amylase-like"/>
</dbReference>
<dbReference type="SMART" id="SM00642">
    <property type="entry name" value="Aamy"/>
    <property type="match status" value="1"/>
</dbReference>
<feature type="binding site" evidence="12">
    <location>
        <position position="352"/>
    </location>
    <ligand>
        <name>substrate</name>
    </ligand>
</feature>
<evidence type="ECO:0000256" key="2">
    <source>
        <dbReference type="ARBA" id="ARBA00008061"/>
    </source>
</evidence>
<keyword evidence="4" id="KW-0378">Hydrolase</keyword>
<dbReference type="PANTHER" id="PTHR10357:SF212">
    <property type="entry name" value="ALPHA-AMYLASE"/>
    <property type="match status" value="1"/>
</dbReference>
<feature type="signal peptide" evidence="13">
    <location>
        <begin position="1"/>
        <end position="20"/>
    </location>
</feature>
<feature type="binding site" evidence="12">
    <location>
        <position position="243"/>
    </location>
    <ligand>
        <name>substrate</name>
    </ligand>
</feature>
<name>A0A0N1GZ21_9EURO</name>
<evidence type="ECO:0000256" key="6">
    <source>
        <dbReference type="ARBA" id="ARBA00023277"/>
    </source>
</evidence>
<feature type="binding site" evidence="12">
    <location>
        <position position="213"/>
    </location>
    <ligand>
        <name>substrate</name>
    </ligand>
</feature>
<feature type="domain" description="Glycosyl hydrolase family 13 catalytic" evidence="14">
    <location>
        <begin position="33"/>
        <end position="377"/>
    </location>
</feature>
<feature type="binding site" evidence="10">
    <location>
        <position position="135"/>
    </location>
    <ligand>
        <name>Ca(2+)</name>
        <dbReference type="ChEBI" id="CHEBI:29108"/>
        <label>1</label>
    </ligand>
</feature>
<comment type="similarity">
    <text evidence="2">Belongs to the glycosyl hydrolase 13 family.</text>
</comment>
<keyword evidence="7" id="KW-0326">Glycosidase</keyword>
<evidence type="ECO:0000256" key="7">
    <source>
        <dbReference type="ARBA" id="ARBA00023295"/>
    </source>
</evidence>
<keyword evidence="5 10" id="KW-0106">Calcium</keyword>
<feature type="binding site" evidence="12">
    <location>
        <position position="136"/>
    </location>
    <ligand>
        <name>substrate</name>
    </ligand>
</feature>
<keyword evidence="13" id="KW-0732">Signal</keyword>
<keyword evidence="3 10" id="KW-0479">Metal-binding</keyword>
<feature type="disulfide bond" evidence="11">
    <location>
        <begin position="160"/>
        <end position="177"/>
    </location>
</feature>
<evidence type="ECO:0000256" key="1">
    <source>
        <dbReference type="ARBA" id="ARBA00001913"/>
    </source>
</evidence>
<dbReference type="GO" id="GO:0005975">
    <property type="term" value="P:carbohydrate metabolic process"/>
    <property type="evidence" value="ECO:0007669"/>
    <property type="project" value="InterPro"/>
</dbReference>
<dbReference type="Gene3D" id="3.20.20.80">
    <property type="entry name" value="Glycosidases"/>
    <property type="match status" value="1"/>
</dbReference>
<dbReference type="EMBL" id="LFJN01000033">
    <property type="protein sequence ID" value="KPI36142.1"/>
    <property type="molecule type" value="Genomic_DNA"/>
</dbReference>
<feature type="site" description="Transition state stabilizer" evidence="9">
    <location>
        <position position="305"/>
    </location>
</feature>
<dbReference type="PIRSF" id="PIRSF001024">
    <property type="entry name" value="Alph-amyl_fung"/>
    <property type="match status" value="1"/>
</dbReference>
<keyword evidence="6" id="KW-0119">Carbohydrate metabolism</keyword>
<feature type="active site" description="Proton donor" evidence="8">
    <location>
        <position position="239"/>
    </location>
</feature>
<proteinExistence type="inferred from homology"/>
<feature type="binding site" evidence="12">
    <location>
        <position position="305"/>
    </location>
    <ligand>
        <name>substrate</name>
    </ligand>
</feature>
<feature type="binding site" evidence="10">
    <location>
        <position position="219"/>
    </location>
    <ligand>
        <name>Ca(2+)</name>
        <dbReference type="ChEBI" id="CHEBI:29108"/>
        <label>1</label>
    </ligand>
</feature>
<organism evidence="15 16">
    <name type="scientific">Cyphellophora attinorum</name>
    <dbReference type="NCBI Taxonomy" id="1664694"/>
    <lineage>
        <taxon>Eukaryota</taxon>
        <taxon>Fungi</taxon>
        <taxon>Dikarya</taxon>
        <taxon>Ascomycota</taxon>
        <taxon>Pezizomycotina</taxon>
        <taxon>Eurotiomycetes</taxon>
        <taxon>Chaetothyriomycetidae</taxon>
        <taxon>Chaetothyriales</taxon>
        <taxon>Cyphellophoraceae</taxon>
        <taxon>Cyphellophora</taxon>
    </lineage>
</organism>